<dbReference type="PANTHER" id="PTHR39327:SF1">
    <property type="entry name" value="BLR5470 PROTEIN"/>
    <property type="match status" value="1"/>
</dbReference>
<name>A0ABU5LPI3_9SPHN</name>
<organism evidence="1 2">
    <name type="scientific">Sphingomonas sanguinis</name>
    <dbReference type="NCBI Taxonomy" id="33051"/>
    <lineage>
        <taxon>Bacteria</taxon>
        <taxon>Pseudomonadati</taxon>
        <taxon>Pseudomonadota</taxon>
        <taxon>Alphaproteobacteria</taxon>
        <taxon>Sphingomonadales</taxon>
        <taxon>Sphingomonadaceae</taxon>
        <taxon>Sphingomonas</taxon>
    </lineage>
</organism>
<keyword evidence="2" id="KW-1185">Reference proteome</keyword>
<evidence type="ECO:0000313" key="1">
    <source>
        <dbReference type="EMBL" id="MDZ7281838.1"/>
    </source>
</evidence>
<dbReference type="Gene3D" id="3.10.620.30">
    <property type="match status" value="1"/>
</dbReference>
<sequence length="265" mass="27843">MTLPLACRPGIGASLWIAALLAAALPWTPARAEAFVPLGTVADAPYGFTEMCARTPTACSFGSAGAAGARTVEVATCFASGGGAAGFLPVRSFIPGPFSVDEPQACLPPEGERFGPTGAVGAAASVPSRLAEGSADRGLMRTVKAVNIRANRHIVQRTDREIYGEDEHWQAAGIGAGAAGDCEDIALEKRDELLAAGLSPSQLLLATAFVRNVGLHTVLIVRLSDGDFVLDSLVPSISRWDKVRYAWLRMQDPADPMIWRRMGAI</sequence>
<reference evidence="2" key="1">
    <citation type="submission" date="2023-07" db="EMBL/GenBank/DDBJ databases">
        <title>Whole genome sequence analysis of rice epiphytic Sphingomonas sanguinis OsEp_Plm_15B2.</title>
        <authorList>
            <person name="Sahu K.P."/>
            <person name="Asharani P."/>
            <person name="Reddy B."/>
            <person name="Kumar A."/>
        </authorList>
    </citation>
    <scope>NUCLEOTIDE SEQUENCE [LARGE SCALE GENOMIC DNA]</scope>
    <source>
        <strain evidence="2">OsEp_Plm_15B2</strain>
    </source>
</reference>
<dbReference type="PANTHER" id="PTHR39327">
    <property type="match status" value="1"/>
</dbReference>
<dbReference type="RefSeq" id="WP_322539052.1">
    <property type="nucleotide sequence ID" value="NZ_JAOBTW010000007.1"/>
</dbReference>
<dbReference type="Pfam" id="PF06035">
    <property type="entry name" value="Peptidase_C93"/>
    <property type="match status" value="1"/>
</dbReference>
<accession>A0ABU5LPI3</accession>
<proteinExistence type="predicted"/>
<evidence type="ECO:0000313" key="2">
    <source>
        <dbReference type="Proteomes" id="UP001292182"/>
    </source>
</evidence>
<comment type="caution">
    <text evidence="1">The sequence shown here is derived from an EMBL/GenBank/DDBJ whole genome shotgun (WGS) entry which is preliminary data.</text>
</comment>
<dbReference type="EMBL" id="JAOBTW010000007">
    <property type="protein sequence ID" value="MDZ7281838.1"/>
    <property type="molecule type" value="Genomic_DNA"/>
</dbReference>
<protein>
    <submittedName>
        <fullName evidence="1">Transglutaminase-like cysteine peptidase</fullName>
    </submittedName>
</protein>
<dbReference type="InterPro" id="IPR010319">
    <property type="entry name" value="Transglutaminase-like_Cys_pept"/>
</dbReference>
<dbReference type="Proteomes" id="UP001292182">
    <property type="component" value="Unassembled WGS sequence"/>
</dbReference>
<gene>
    <name evidence="1" type="ORF">N4G62_07340</name>
</gene>